<gene>
    <name evidence="4" type="ordered locus">OB2914</name>
</gene>
<feature type="domain" description="ATP-grasp" evidence="3">
    <location>
        <begin position="111"/>
        <end position="338"/>
    </location>
</feature>
<sequence length="402" mass="46611">MQEIGFMTNFNQPTELATITALIAKSYDIDLIYLRPKDVNIDSGTVRGKVLNNGKWKTKSTKIPRFIDISPYCFKKKNKEIMDYLRANTFLSDNRENTLSKQKLQDILKEDSNFSHLVIPTQKIKSFEELLNYVKVYKKTVLKPIRGLRGKGVHFLEMENEDTFRIGFETEMKTLNLQELEEFYYRTIHRKGYILQKYVSSRTTQGDPFDCRIHVEKDGSGNWSVAKMYIRIGIGQSIISNVNQGGGISDPKPFLKANFKDNWSDIYDSLKEVGESIPKKMEELRNTHIMYMGMDIGIDRSGKLYLFEVNDGPSTIALISEVAYHRSNYYSYAIRELLDIPDKGRNKNKNKNSGQIDKLQQEVKQLRLEKAKKDKEINQIKSSTSWKMTSFIRKVGKLLKNK</sequence>
<dbReference type="EMBL" id="BA000028">
    <property type="protein sequence ID" value="BAC14870.1"/>
    <property type="molecule type" value="Genomic_DNA"/>
</dbReference>
<evidence type="ECO:0000259" key="3">
    <source>
        <dbReference type="PROSITE" id="PS50975"/>
    </source>
</evidence>
<evidence type="ECO:0000313" key="4">
    <source>
        <dbReference type="EMBL" id="BAC14870.1"/>
    </source>
</evidence>
<reference evidence="4 5" key="2">
    <citation type="journal article" date="2002" name="Nucleic Acids Res.">
        <title>Genome sequence of Oceanobacillus iheyensis isolated from the Iheya Ridge and its unexpected adaptive capabilities to extreme environments.</title>
        <authorList>
            <person name="Takami H."/>
            <person name="Takaki Y."/>
            <person name="Uchiyama I."/>
        </authorList>
    </citation>
    <scope>NUCLEOTIDE SEQUENCE [LARGE SCALE GENOMIC DNA]</scope>
    <source>
        <strain evidence="5">DSM 14371 / CIP 107618 / JCM 11309 / KCTC 3954 / HTE831</strain>
    </source>
</reference>
<keyword evidence="1" id="KW-0547">Nucleotide-binding</keyword>
<dbReference type="OrthoDB" id="7869153at2"/>
<dbReference type="InterPro" id="IPR026838">
    <property type="entry name" value="YheC/D"/>
</dbReference>
<keyword evidence="2" id="KW-0175">Coiled coil</keyword>
<dbReference type="Pfam" id="PF14398">
    <property type="entry name" value="ATPgrasp_YheCD"/>
    <property type="match status" value="1"/>
</dbReference>
<dbReference type="InterPro" id="IPR011761">
    <property type="entry name" value="ATP-grasp"/>
</dbReference>
<feature type="coiled-coil region" evidence="2">
    <location>
        <begin position="349"/>
        <end position="383"/>
    </location>
</feature>
<accession>Q8EMD6</accession>
<dbReference type="RefSeq" id="WP_011067311.1">
    <property type="nucleotide sequence ID" value="NC_004193.1"/>
</dbReference>
<dbReference type="GO" id="GO:0005524">
    <property type="term" value="F:ATP binding"/>
    <property type="evidence" value="ECO:0007669"/>
    <property type="project" value="UniProtKB-UniRule"/>
</dbReference>
<dbReference type="Gene3D" id="3.30.470.20">
    <property type="entry name" value="ATP-grasp fold, B domain"/>
    <property type="match status" value="1"/>
</dbReference>
<reference evidence="4 5" key="1">
    <citation type="journal article" date="2001" name="FEMS Microbiol. Lett.">
        <title>Oceanobacillus iheyensis gen. nov., sp. nov., a deep-sea extremely halotolerant and alkaliphilic species isolated from a depth of 1050 m on the Iheya Ridge.</title>
        <authorList>
            <person name="Lu J."/>
            <person name="Nogi Y."/>
            <person name="Takami H."/>
        </authorList>
    </citation>
    <scope>NUCLEOTIDE SEQUENCE [LARGE SCALE GENOMIC DNA]</scope>
    <source>
        <strain evidence="5">DSM 14371 / CIP 107618 / JCM 11309 / KCTC 3954 / HTE831</strain>
    </source>
</reference>
<keyword evidence="1" id="KW-0067">ATP-binding</keyword>
<proteinExistence type="predicted"/>
<dbReference type="PROSITE" id="PS50975">
    <property type="entry name" value="ATP_GRASP"/>
    <property type="match status" value="1"/>
</dbReference>
<dbReference type="PhylomeDB" id="Q8EMD6"/>
<dbReference type="AlphaFoldDB" id="Q8EMD6"/>
<keyword evidence="5" id="KW-1185">Reference proteome</keyword>
<name>Q8EMD6_OCEIH</name>
<organism evidence="4 5">
    <name type="scientific">Oceanobacillus iheyensis (strain DSM 14371 / CIP 107618 / JCM 11309 / KCTC 3954 / HTE831)</name>
    <dbReference type="NCBI Taxonomy" id="221109"/>
    <lineage>
        <taxon>Bacteria</taxon>
        <taxon>Bacillati</taxon>
        <taxon>Bacillota</taxon>
        <taxon>Bacilli</taxon>
        <taxon>Bacillales</taxon>
        <taxon>Bacillaceae</taxon>
        <taxon>Oceanobacillus</taxon>
    </lineage>
</organism>
<evidence type="ECO:0000256" key="2">
    <source>
        <dbReference type="SAM" id="Coils"/>
    </source>
</evidence>
<dbReference type="STRING" id="221109.gene:10735166"/>
<dbReference type="HOGENOM" id="CLU_044334_1_0_9"/>
<dbReference type="KEGG" id="oih:OB2914"/>
<dbReference type="SUPFAM" id="SSF56059">
    <property type="entry name" value="Glutathione synthetase ATP-binding domain-like"/>
    <property type="match status" value="1"/>
</dbReference>
<protein>
    <submittedName>
        <fullName evidence="4">Hypothetical conserved protein</fullName>
    </submittedName>
</protein>
<dbReference type="GO" id="GO:0046872">
    <property type="term" value="F:metal ion binding"/>
    <property type="evidence" value="ECO:0007669"/>
    <property type="project" value="InterPro"/>
</dbReference>
<dbReference type="Proteomes" id="UP000000822">
    <property type="component" value="Chromosome"/>
</dbReference>
<evidence type="ECO:0000313" key="5">
    <source>
        <dbReference type="Proteomes" id="UP000000822"/>
    </source>
</evidence>
<evidence type="ECO:0000256" key="1">
    <source>
        <dbReference type="PROSITE-ProRule" id="PRU00409"/>
    </source>
</evidence>
<dbReference type="eggNOG" id="COG0189">
    <property type="taxonomic scope" value="Bacteria"/>
</dbReference>